<dbReference type="EMBL" id="AAMT01000025">
    <property type="protein sequence ID" value="EAQ10776.1"/>
    <property type="molecule type" value="Genomic_DNA"/>
</dbReference>
<accession>A3VLU1</accession>
<dbReference type="EC" id="6.3.4.19" evidence="6"/>
<evidence type="ECO:0000313" key="9">
    <source>
        <dbReference type="Proteomes" id="UP000002931"/>
    </source>
</evidence>
<comment type="function">
    <text evidence="6">Ligates lysine onto the cytidine present at position 34 of the AUA codon-specific tRNA(Ile) that contains the anticodon CAU, in an ATP-dependent manner. Cytidine is converted to lysidine, thus changing the amino acid specificity of the tRNA from methionine to isoleucine.</text>
</comment>
<evidence type="ECO:0000313" key="8">
    <source>
        <dbReference type="EMBL" id="EAQ10776.1"/>
    </source>
</evidence>
<organism evidence="8 9">
    <name type="scientific">Maritimibacter alkaliphilus HTCC2654</name>
    <dbReference type="NCBI Taxonomy" id="314271"/>
    <lineage>
        <taxon>Bacteria</taxon>
        <taxon>Pseudomonadati</taxon>
        <taxon>Pseudomonadota</taxon>
        <taxon>Alphaproteobacteria</taxon>
        <taxon>Rhodobacterales</taxon>
        <taxon>Roseobacteraceae</taxon>
        <taxon>Maritimibacter</taxon>
    </lineage>
</organism>
<dbReference type="GO" id="GO:0005524">
    <property type="term" value="F:ATP binding"/>
    <property type="evidence" value="ECO:0007669"/>
    <property type="project" value="UniProtKB-UniRule"/>
</dbReference>
<dbReference type="STRING" id="314271.RB2654_05627"/>
<dbReference type="InterPro" id="IPR012795">
    <property type="entry name" value="tRNA_Ile_lys_synt_N"/>
</dbReference>
<dbReference type="HAMAP" id="MF_01161">
    <property type="entry name" value="tRNA_Ile_lys_synt"/>
    <property type="match status" value="1"/>
</dbReference>
<dbReference type="AlphaFoldDB" id="A3VLU1"/>
<dbReference type="PANTHER" id="PTHR43033:SF1">
    <property type="entry name" value="TRNA(ILE)-LYSIDINE SYNTHASE-RELATED"/>
    <property type="match status" value="1"/>
</dbReference>
<dbReference type="InterPro" id="IPR011063">
    <property type="entry name" value="TilS/TtcA_N"/>
</dbReference>
<dbReference type="RefSeq" id="WP_008329551.1">
    <property type="nucleotide sequence ID" value="NZ_CH902578.1"/>
</dbReference>
<evidence type="ECO:0000259" key="7">
    <source>
        <dbReference type="Pfam" id="PF01171"/>
    </source>
</evidence>
<dbReference type="InterPro" id="IPR014729">
    <property type="entry name" value="Rossmann-like_a/b/a_fold"/>
</dbReference>
<gene>
    <name evidence="6" type="primary">tilS</name>
    <name evidence="8" type="ORF">RB2654_05627</name>
</gene>
<comment type="caution">
    <text evidence="8">The sequence shown here is derived from an EMBL/GenBank/DDBJ whole genome shotgun (WGS) entry which is preliminary data.</text>
</comment>
<evidence type="ECO:0000256" key="6">
    <source>
        <dbReference type="HAMAP-Rule" id="MF_01161"/>
    </source>
</evidence>
<feature type="binding site" evidence="6">
    <location>
        <begin position="28"/>
        <end position="33"/>
    </location>
    <ligand>
        <name>ATP</name>
        <dbReference type="ChEBI" id="CHEBI:30616"/>
    </ligand>
</feature>
<dbReference type="eggNOG" id="COG0037">
    <property type="taxonomic scope" value="Bacteria"/>
</dbReference>
<evidence type="ECO:0000256" key="4">
    <source>
        <dbReference type="ARBA" id="ARBA00022840"/>
    </source>
</evidence>
<evidence type="ECO:0000256" key="5">
    <source>
        <dbReference type="ARBA" id="ARBA00048539"/>
    </source>
</evidence>
<dbReference type="PANTHER" id="PTHR43033">
    <property type="entry name" value="TRNA(ILE)-LYSIDINE SYNTHASE-RELATED"/>
    <property type="match status" value="1"/>
</dbReference>
<dbReference type="GO" id="GO:0032267">
    <property type="term" value="F:tRNA(Ile)-lysidine synthase activity"/>
    <property type="evidence" value="ECO:0007669"/>
    <property type="project" value="UniProtKB-EC"/>
</dbReference>
<dbReference type="GO" id="GO:0005737">
    <property type="term" value="C:cytoplasm"/>
    <property type="evidence" value="ECO:0007669"/>
    <property type="project" value="UniProtKB-SubCell"/>
</dbReference>
<keyword evidence="2 6" id="KW-0819">tRNA processing</keyword>
<dbReference type="SUPFAM" id="SSF52402">
    <property type="entry name" value="Adenine nucleotide alpha hydrolases-like"/>
    <property type="match status" value="1"/>
</dbReference>
<feature type="domain" description="tRNA(Ile)-lysidine/2-thiocytidine synthase N-terminal" evidence="7">
    <location>
        <begin position="23"/>
        <end position="199"/>
    </location>
</feature>
<dbReference type="Proteomes" id="UP000002931">
    <property type="component" value="Unassembled WGS sequence"/>
</dbReference>
<dbReference type="Gene3D" id="3.40.50.620">
    <property type="entry name" value="HUPs"/>
    <property type="match status" value="1"/>
</dbReference>
<protein>
    <recommendedName>
        <fullName evidence="6">tRNA(Ile)-lysidine synthase</fullName>
        <ecNumber evidence="6">6.3.4.19</ecNumber>
    </recommendedName>
    <alternativeName>
        <fullName evidence="6">tRNA(Ile)-2-lysyl-cytidine synthase</fullName>
    </alternativeName>
    <alternativeName>
        <fullName evidence="6">tRNA(Ile)-lysidine synthetase</fullName>
    </alternativeName>
</protein>
<dbReference type="GO" id="GO:0006400">
    <property type="term" value="P:tRNA modification"/>
    <property type="evidence" value="ECO:0007669"/>
    <property type="project" value="UniProtKB-UniRule"/>
</dbReference>
<keyword evidence="6" id="KW-0963">Cytoplasm</keyword>
<dbReference type="HOGENOM" id="CLU_018869_3_2_5"/>
<comment type="similarity">
    <text evidence="6">Belongs to the tRNA(Ile)-lysidine synthase family.</text>
</comment>
<dbReference type="CDD" id="cd01992">
    <property type="entry name" value="TilS_N"/>
    <property type="match status" value="1"/>
</dbReference>
<keyword evidence="9" id="KW-1185">Reference proteome</keyword>
<dbReference type="NCBIfam" id="TIGR02432">
    <property type="entry name" value="lysidine_TilS_N"/>
    <property type="match status" value="1"/>
</dbReference>
<keyword evidence="3 6" id="KW-0547">Nucleotide-binding</keyword>
<sequence length="417" mass="44900">MTPEEAFGAALAAAQTDHTIDNLVVAVSGGGDSMALLHVAQAWGRTQGKAVSALTVDHGLRDEAATEAARVAEICADLGVAHRTLDWPDWDGQGNLQAMARAARYDLIADAAPAGAAILIGHTMDDAAETFLMRLARGSGVDGLSRMRSTWTDRGHLWLRPFLTVRRAALRDWLHDREIGWIDDPTNDDTQYDRVRMRQALDLLAPLGIDAERLTMTAQAMTEARQALEHWAEQAARGTAWTEAGDVVFDQAKVQALPRETHDRLIAHAIGWVASAAYRPRRAALIQAVRDVTETGRATLGGCLLTAKGGTLRVGREPKAVTDLRVSPPSIWDNRWRLSGPDAPSGQVLAVRALGAGGLSDCPDWRETGLPRDTLLASPAVFAGDRLVAAPLAGHPAGWRAELCPPRGDFFTSLLSH</sequence>
<proteinExistence type="inferred from homology"/>
<keyword evidence="4 6" id="KW-0067">ATP-binding</keyword>
<dbReference type="InterPro" id="IPR012094">
    <property type="entry name" value="tRNA_Ile_lys_synt"/>
</dbReference>
<evidence type="ECO:0000256" key="2">
    <source>
        <dbReference type="ARBA" id="ARBA00022694"/>
    </source>
</evidence>
<comment type="subcellular location">
    <subcellularLocation>
        <location evidence="6">Cytoplasm</location>
    </subcellularLocation>
</comment>
<dbReference type="Pfam" id="PF01171">
    <property type="entry name" value="ATP_bind_3"/>
    <property type="match status" value="1"/>
</dbReference>
<evidence type="ECO:0000256" key="1">
    <source>
        <dbReference type="ARBA" id="ARBA00022598"/>
    </source>
</evidence>
<keyword evidence="1 6" id="KW-0436">Ligase</keyword>
<comment type="catalytic activity">
    <reaction evidence="5 6">
        <text>cytidine(34) in tRNA(Ile2) + L-lysine + ATP = lysidine(34) in tRNA(Ile2) + AMP + diphosphate + H(+)</text>
        <dbReference type="Rhea" id="RHEA:43744"/>
        <dbReference type="Rhea" id="RHEA-COMP:10625"/>
        <dbReference type="Rhea" id="RHEA-COMP:10670"/>
        <dbReference type="ChEBI" id="CHEBI:15378"/>
        <dbReference type="ChEBI" id="CHEBI:30616"/>
        <dbReference type="ChEBI" id="CHEBI:32551"/>
        <dbReference type="ChEBI" id="CHEBI:33019"/>
        <dbReference type="ChEBI" id="CHEBI:82748"/>
        <dbReference type="ChEBI" id="CHEBI:83665"/>
        <dbReference type="ChEBI" id="CHEBI:456215"/>
        <dbReference type="EC" id="6.3.4.19"/>
    </reaction>
</comment>
<comment type="domain">
    <text evidence="6">The N-terminal region contains the highly conserved SGGXDS motif, predicted to be a P-loop motif involved in ATP binding.</text>
</comment>
<name>A3VLU1_9RHOB</name>
<reference evidence="8 9" key="1">
    <citation type="journal article" date="2010" name="J. Bacteriol.">
        <title>Genome sequences of Pelagibaca bermudensis HTCC2601T and Maritimibacter alkaliphilus HTCC2654T, the type strains of two marine Roseobacter genera.</title>
        <authorList>
            <person name="Thrash J.C."/>
            <person name="Cho J.C."/>
            <person name="Ferriera S."/>
            <person name="Johnson J."/>
            <person name="Vergin K.L."/>
            <person name="Giovannoni S.J."/>
        </authorList>
    </citation>
    <scope>NUCLEOTIDE SEQUENCE [LARGE SCALE GENOMIC DNA]</scope>
    <source>
        <strain evidence="8 9">HTCC2654</strain>
    </source>
</reference>
<evidence type="ECO:0000256" key="3">
    <source>
        <dbReference type="ARBA" id="ARBA00022741"/>
    </source>
</evidence>